<gene>
    <name evidence="1" type="ORF">K4A83_20320</name>
</gene>
<keyword evidence="2" id="KW-1185">Reference proteome</keyword>
<dbReference type="Pfam" id="PF13469">
    <property type="entry name" value="Sulfotransfer_3"/>
    <property type="match status" value="1"/>
</dbReference>
<evidence type="ECO:0000313" key="1">
    <source>
        <dbReference type="EMBL" id="MCW6038599.1"/>
    </source>
</evidence>
<dbReference type="EMBL" id="JAIHOM010000152">
    <property type="protein sequence ID" value="MCW6038599.1"/>
    <property type="molecule type" value="Genomic_DNA"/>
</dbReference>
<dbReference type="InterPro" id="IPR027417">
    <property type="entry name" value="P-loop_NTPase"/>
</dbReference>
<dbReference type="SUPFAM" id="SSF52540">
    <property type="entry name" value="P-loop containing nucleoside triphosphate hydrolases"/>
    <property type="match status" value="1"/>
</dbReference>
<proteinExistence type="predicted"/>
<name>A0ABT3LAR0_9CYAN</name>
<organism evidence="1 2">
    <name type="scientific">Spirulina subsalsa FACHB-351</name>
    <dbReference type="NCBI Taxonomy" id="234711"/>
    <lineage>
        <taxon>Bacteria</taxon>
        <taxon>Bacillati</taxon>
        <taxon>Cyanobacteriota</taxon>
        <taxon>Cyanophyceae</taxon>
        <taxon>Spirulinales</taxon>
        <taxon>Spirulinaceae</taxon>
        <taxon>Spirulina</taxon>
    </lineage>
</organism>
<sequence length="292" mass="33907">MNYPDPRINQKVCFMAGTGHSGSTLLGLLLGNHSSSFFCGEGNKSQYIGKENAPARKRFCKFCGADCPIWGELFLNPEQDLYEQLTQRIWRTQHQEKTLMIDSTSGAHWIRKQWNYLKLTTAQPYLVFLQRDGRAVVNSYRRKYPERDLTKIIQDWLENIHKAQALFDEFTGPKIIVHYEELATNTDEVLKRLCEFLNIAYEPEMINYGNREYHVLGGNNGTQYLVAQNKANAQDKFLGRMSSMNRQYYQGHKPEIVLDVRWQTELSEEQKTLFADLAGEINQSFEWNTAVN</sequence>
<dbReference type="Proteomes" id="UP001526426">
    <property type="component" value="Unassembled WGS sequence"/>
</dbReference>
<reference evidence="1 2" key="1">
    <citation type="submission" date="2021-08" db="EMBL/GenBank/DDBJ databases">
        <title>Draft genome sequence of Spirulina subsalsa with high tolerance to salinity and hype-accumulation of phycocyanin.</title>
        <authorList>
            <person name="Pei H."/>
            <person name="Jiang L."/>
        </authorList>
    </citation>
    <scope>NUCLEOTIDE SEQUENCE [LARGE SCALE GENOMIC DNA]</scope>
    <source>
        <strain evidence="1 2">FACHB-351</strain>
    </source>
</reference>
<evidence type="ECO:0000313" key="2">
    <source>
        <dbReference type="Proteomes" id="UP001526426"/>
    </source>
</evidence>
<accession>A0ABT3LAR0</accession>
<dbReference type="Gene3D" id="3.40.50.300">
    <property type="entry name" value="P-loop containing nucleotide triphosphate hydrolases"/>
    <property type="match status" value="1"/>
</dbReference>
<protein>
    <submittedName>
        <fullName evidence="1">Sulfotransferase</fullName>
    </submittedName>
</protein>
<comment type="caution">
    <text evidence="1">The sequence shown here is derived from an EMBL/GenBank/DDBJ whole genome shotgun (WGS) entry which is preliminary data.</text>
</comment>